<name>A0A8J3JEX9_9ACTN</name>
<dbReference type="InterPro" id="IPR010310">
    <property type="entry name" value="T7SS_ESAT-6-like"/>
</dbReference>
<sequence length="114" mass="12586">MSGYQVTPGALHTASVNCTTTADEVWQQLAALRTYVVALEGQWNGMAQDTFQALMTDYDVYSRMLNDALRDISLGLQGNQVNYVDTEQQNINNLKPIEGDLMPGQGTTLPPSRF</sequence>
<evidence type="ECO:0008006" key="3">
    <source>
        <dbReference type="Google" id="ProtNLM"/>
    </source>
</evidence>
<gene>
    <name evidence="1" type="ORF">Aru02nite_63330</name>
</gene>
<dbReference type="NCBIfam" id="TIGR03930">
    <property type="entry name" value="WXG100_ESAT6"/>
    <property type="match status" value="1"/>
</dbReference>
<dbReference type="EMBL" id="BOMB01000043">
    <property type="protein sequence ID" value="GID15444.1"/>
    <property type="molecule type" value="Genomic_DNA"/>
</dbReference>
<proteinExistence type="predicted"/>
<dbReference type="Gene3D" id="1.10.287.1060">
    <property type="entry name" value="ESAT-6-like"/>
    <property type="match status" value="1"/>
</dbReference>
<protein>
    <recommendedName>
        <fullName evidence="3">WXG100 family type VII secretion target</fullName>
    </recommendedName>
</protein>
<dbReference type="SUPFAM" id="SSF140453">
    <property type="entry name" value="EsxAB dimer-like"/>
    <property type="match status" value="1"/>
</dbReference>
<dbReference type="AlphaFoldDB" id="A0A8J3JEX9"/>
<comment type="caution">
    <text evidence="1">The sequence shown here is derived from an EMBL/GenBank/DDBJ whole genome shotgun (WGS) entry which is preliminary data.</text>
</comment>
<reference evidence="1" key="1">
    <citation type="submission" date="2021-01" db="EMBL/GenBank/DDBJ databases">
        <title>Whole genome shotgun sequence of Actinocatenispora rupis NBRC 107355.</title>
        <authorList>
            <person name="Komaki H."/>
            <person name="Tamura T."/>
        </authorList>
    </citation>
    <scope>NUCLEOTIDE SEQUENCE</scope>
    <source>
        <strain evidence="1">NBRC 107355</strain>
    </source>
</reference>
<keyword evidence="2" id="KW-1185">Reference proteome</keyword>
<evidence type="ECO:0000313" key="2">
    <source>
        <dbReference type="Proteomes" id="UP000612808"/>
    </source>
</evidence>
<dbReference type="Proteomes" id="UP000612808">
    <property type="component" value="Unassembled WGS sequence"/>
</dbReference>
<organism evidence="1 2">
    <name type="scientific">Actinocatenispora rupis</name>
    <dbReference type="NCBI Taxonomy" id="519421"/>
    <lineage>
        <taxon>Bacteria</taxon>
        <taxon>Bacillati</taxon>
        <taxon>Actinomycetota</taxon>
        <taxon>Actinomycetes</taxon>
        <taxon>Micromonosporales</taxon>
        <taxon>Micromonosporaceae</taxon>
        <taxon>Actinocatenispora</taxon>
    </lineage>
</organism>
<evidence type="ECO:0000313" key="1">
    <source>
        <dbReference type="EMBL" id="GID15444.1"/>
    </source>
</evidence>
<dbReference type="InterPro" id="IPR036689">
    <property type="entry name" value="ESAT-6-like_sf"/>
</dbReference>
<accession>A0A8J3JEX9</accession>
<dbReference type="Pfam" id="PF06013">
    <property type="entry name" value="WXG100"/>
    <property type="match status" value="1"/>
</dbReference>